<organism evidence="2 3">
    <name type="scientific">endosymbiont of Riftia pachyptila</name>
    <name type="common">vent Ph05</name>
    <dbReference type="NCBI Taxonomy" id="1048808"/>
    <lineage>
        <taxon>Bacteria</taxon>
        <taxon>Pseudomonadati</taxon>
        <taxon>Pseudomonadota</taxon>
        <taxon>Gammaproteobacteria</taxon>
        <taxon>sulfur-oxidizing symbionts</taxon>
    </lineage>
</organism>
<keyword evidence="1" id="KW-0732">Signal</keyword>
<evidence type="ECO:0000313" key="2">
    <source>
        <dbReference type="EMBL" id="EGV52538.1"/>
    </source>
</evidence>
<comment type="caution">
    <text evidence="2">The sequence shown here is derived from an EMBL/GenBank/DDBJ whole genome shotgun (WGS) entry which is preliminary data.</text>
</comment>
<evidence type="ECO:0000313" key="3">
    <source>
        <dbReference type="Proteomes" id="UP000004491"/>
    </source>
</evidence>
<feature type="signal peptide" evidence="1">
    <location>
        <begin position="1"/>
        <end position="28"/>
    </location>
</feature>
<protein>
    <recommendedName>
        <fullName evidence="4">Secreted protein</fullName>
    </recommendedName>
</protein>
<feature type="chain" id="PRO_5003427708" description="Secreted protein" evidence="1">
    <location>
        <begin position="29"/>
        <end position="122"/>
    </location>
</feature>
<dbReference type="Proteomes" id="UP000004491">
    <property type="component" value="Unassembled WGS sequence"/>
</dbReference>
<keyword evidence="3" id="KW-1185">Reference proteome</keyword>
<sequence>MMESLFMKLRKSLLFGALFLQGMLQAHAISDAKLEVIRELGRLNGIALQCGYLEQTQRMKRALVLRLPKLRQLGELFDVTANKSFMELIERGESCPSAGTLADQVGSAIDSLEREYPSSESR</sequence>
<name>G2DA43_9GAMM</name>
<accession>G2DA43</accession>
<evidence type="ECO:0008006" key="4">
    <source>
        <dbReference type="Google" id="ProtNLM"/>
    </source>
</evidence>
<dbReference type="EMBL" id="AFOC01000007">
    <property type="protein sequence ID" value="EGV52538.1"/>
    <property type="molecule type" value="Genomic_DNA"/>
</dbReference>
<gene>
    <name evidence="2" type="ORF">Rifp1Sym_ag00430</name>
</gene>
<reference evidence="2" key="1">
    <citation type="journal article" date="2011" name="ISME J.">
        <title>The endosymbionts of the deep-sea tubeworms Riftia pachyptila and Tevnia jerichonana share an identical physiology as revealed by proteogenomic analyses.</title>
        <authorList>
            <person name="Gardebrecht A."/>
            <person name="Markert S."/>
            <person name="Felbeck H."/>
            <person name="Thuermer A."/>
            <person name="Albrecht D."/>
            <person name="Wollherr A."/>
            <person name="Kabisch J."/>
            <person name="Lehmann R."/>
            <person name="Daniel R."/>
            <person name="Liesegang H."/>
            <person name="Hecker M."/>
            <person name="Sievert S.M."/>
            <person name="Schweder T."/>
        </authorList>
    </citation>
    <scope>NUCLEOTIDE SEQUENCE [LARGE SCALE GENOMIC DNA]</scope>
</reference>
<dbReference type="AlphaFoldDB" id="G2DA43"/>
<proteinExistence type="predicted"/>
<evidence type="ECO:0000256" key="1">
    <source>
        <dbReference type="SAM" id="SignalP"/>
    </source>
</evidence>